<proteinExistence type="predicted"/>
<dbReference type="EMBL" id="CM037152">
    <property type="protein sequence ID" value="KAH7834595.1"/>
    <property type="molecule type" value="Genomic_DNA"/>
</dbReference>
<evidence type="ECO:0000313" key="2">
    <source>
        <dbReference type="Proteomes" id="UP000828048"/>
    </source>
</evidence>
<keyword evidence="2" id="KW-1185">Reference proteome</keyword>
<protein>
    <submittedName>
        <fullName evidence="1">Uncharacterized protein</fullName>
    </submittedName>
</protein>
<reference evidence="1 2" key="1">
    <citation type="journal article" date="2021" name="Hortic Res">
        <title>High-quality reference genome and annotation aids understanding of berry development for evergreen blueberry (Vaccinium darrowii).</title>
        <authorList>
            <person name="Yu J."/>
            <person name="Hulse-Kemp A.M."/>
            <person name="Babiker E."/>
            <person name="Staton M."/>
        </authorList>
    </citation>
    <scope>NUCLEOTIDE SEQUENCE [LARGE SCALE GENOMIC DNA]</scope>
    <source>
        <strain evidence="2">cv. NJ 8807/NJ 8810</strain>
        <tissue evidence="1">Young leaf</tissue>
    </source>
</reference>
<gene>
    <name evidence="1" type="ORF">Vadar_017721</name>
</gene>
<accession>A0ACB7X1Z4</accession>
<name>A0ACB7X1Z4_9ERIC</name>
<dbReference type="Proteomes" id="UP000828048">
    <property type="component" value="Chromosome 2"/>
</dbReference>
<organism evidence="1 2">
    <name type="scientific">Vaccinium darrowii</name>
    <dbReference type="NCBI Taxonomy" id="229202"/>
    <lineage>
        <taxon>Eukaryota</taxon>
        <taxon>Viridiplantae</taxon>
        <taxon>Streptophyta</taxon>
        <taxon>Embryophyta</taxon>
        <taxon>Tracheophyta</taxon>
        <taxon>Spermatophyta</taxon>
        <taxon>Magnoliopsida</taxon>
        <taxon>eudicotyledons</taxon>
        <taxon>Gunneridae</taxon>
        <taxon>Pentapetalae</taxon>
        <taxon>asterids</taxon>
        <taxon>Ericales</taxon>
        <taxon>Ericaceae</taxon>
        <taxon>Vaccinioideae</taxon>
        <taxon>Vaccinieae</taxon>
        <taxon>Vaccinium</taxon>
    </lineage>
</organism>
<sequence>MEKVVDDGNIRPATVVPAGTLGGDTGIVGEPSTVLPGKGLSVQGDSSVGIMDKAATVCCSVASEDLGGRPFGFTDKVGGTTSLGDGVSASPRTGAKTSLPPMSRIQICDQAAIDEIVDVYDSLSCLSETKQYDVDDGHDHGLVDDFLLDKELAGSPMVPKAGRRGRKKGGEAKIRPSNLSSVTTRCFPVNWQCVHDAGIWPVARILLGWDPSKLSVSVLSCSDQMIAVSVTILAEHKVFSIFVIYGKNLAHDRLPLWFELCSLFPLLGSTAWALMGDFNVVRKPEERVSGFDAAATTDFNDCLDNLNMEDMVTKGFWFTWTNKRGGLGDNKSRLDRVLINNEWVDLFSDSEVVGHAPGVSDHCALVLTVLPKKFKACPFRFYNFWMADSRFQDLLISAWSQEVGGNPLTRLNLKLKGFKPLCKELHRKSYSMISARVLAARENLAKVQKLCFKFTQDQFLSDPEKDLSQQFFALSSAEESYKKQKSRVHWLALGDKNTKFFHQKMNAHKVRNTILSLVNAQGIRLERPKDIEAEILGYYRNLLGTEFNLRRDASTELSAAIQRKVPPEMREGKRQVRISMPKLQRCYQYAKGAWISVRAAHWDIGGQLIEGSGH</sequence>
<comment type="caution">
    <text evidence="1">The sequence shown here is derived from an EMBL/GenBank/DDBJ whole genome shotgun (WGS) entry which is preliminary data.</text>
</comment>
<evidence type="ECO:0000313" key="1">
    <source>
        <dbReference type="EMBL" id="KAH7834595.1"/>
    </source>
</evidence>